<keyword evidence="2" id="KW-1185">Reference proteome</keyword>
<protein>
    <submittedName>
        <fullName evidence="1">Uncharacterized protein</fullName>
    </submittedName>
</protein>
<evidence type="ECO:0000313" key="1">
    <source>
        <dbReference type="EMBL" id="GAA1560126.1"/>
    </source>
</evidence>
<sequence>MKYLIQVGMVVREREPGRRRDHYRAHQSSWFDAVASNLNVFERFEAGAGDGVEVFGAGTPVGDRLDEVRRFFAFLREEVPLLLAKWEAQNADQNAGRKGPGTS</sequence>
<organism evidence="1 2">
    <name type="scientific">Kribbella hippodromi</name>
    <dbReference type="NCBI Taxonomy" id="434347"/>
    <lineage>
        <taxon>Bacteria</taxon>
        <taxon>Bacillati</taxon>
        <taxon>Actinomycetota</taxon>
        <taxon>Actinomycetes</taxon>
        <taxon>Propionibacteriales</taxon>
        <taxon>Kribbellaceae</taxon>
        <taxon>Kribbella</taxon>
    </lineage>
</organism>
<proteinExistence type="predicted"/>
<evidence type="ECO:0000313" key="2">
    <source>
        <dbReference type="Proteomes" id="UP001501705"/>
    </source>
</evidence>
<comment type="caution">
    <text evidence="1">The sequence shown here is derived from an EMBL/GenBank/DDBJ whole genome shotgun (WGS) entry which is preliminary data.</text>
</comment>
<reference evidence="1 2" key="1">
    <citation type="journal article" date="2019" name="Int. J. Syst. Evol. Microbiol.">
        <title>The Global Catalogue of Microorganisms (GCM) 10K type strain sequencing project: providing services to taxonomists for standard genome sequencing and annotation.</title>
        <authorList>
            <consortium name="The Broad Institute Genomics Platform"/>
            <consortium name="The Broad Institute Genome Sequencing Center for Infectious Disease"/>
            <person name="Wu L."/>
            <person name="Ma J."/>
        </authorList>
    </citation>
    <scope>NUCLEOTIDE SEQUENCE [LARGE SCALE GENOMIC DNA]</scope>
    <source>
        <strain evidence="1 2">JCM 15572</strain>
    </source>
</reference>
<name>A0ABN2CKD1_9ACTN</name>
<dbReference type="Gene3D" id="1.10.287.160">
    <property type="entry name" value="HR1 repeat"/>
    <property type="match status" value="1"/>
</dbReference>
<gene>
    <name evidence="1" type="ORF">GCM10009804_16170</name>
</gene>
<dbReference type="EMBL" id="BAAAPH010000004">
    <property type="protein sequence ID" value="GAA1560126.1"/>
    <property type="molecule type" value="Genomic_DNA"/>
</dbReference>
<accession>A0ABN2CKD1</accession>
<dbReference type="Proteomes" id="UP001501705">
    <property type="component" value="Unassembled WGS sequence"/>
</dbReference>
<dbReference type="RefSeq" id="WP_344232738.1">
    <property type="nucleotide sequence ID" value="NZ_BAAAPH010000004.1"/>
</dbReference>